<dbReference type="InterPro" id="IPR042089">
    <property type="entry name" value="Peptidase_M13_dom_2"/>
</dbReference>
<dbReference type="EMBL" id="GL376635">
    <property type="status" value="NOT_ANNOTATED_CDS"/>
    <property type="molecule type" value="Genomic_DNA"/>
</dbReference>
<keyword evidence="6" id="KW-0862">Zinc</keyword>
<dbReference type="CDD" id="cd08662">
    <property type="entry name" value="M13"/>
    <property type="match status" value="1"/>
</dbReference>
<dbReference type="EnsemblProtists" id="PYU1_T006796">
    <property type="protein sequence ID" value="PYU1_T006796"/>
    <property type="gene ID" value="PYU1_G006782"/>
</dbReference>
<keyword evidence="4" id="KW-0479">Metal-binding</keyword>
<reference evidence="10" key="3">
    <citation type="submission" date="2015-02" db="UniProtKB">
        <authorList>
            <consortium name="EnsemblProtists"/>
        </authorList>
    </citation>
    <scope>IDENTIFICATION</scope>
    <source>
        <strain evidence="10">DAOM BR144</strain>
    </source>
</reference>
<dbReference type="GO" id="GO:0005886">
    <property type="term" value="C:plasma membrane"/>
    <property type="evidence" value="ECO:0007669"/>
    <property type="project" value="TreeGrafter"/>
</dbReference>
<evidence type="ECO:0000259" key="9">
    <source>
        <dbReference type="Pfam" id="PF05649"/>
    </source>
</evidence>
<reference evidence="11" key="2">
    <citation type="submission" date="2010-04" db="EMBL/GenBank/DDBJ databases">
        <authorList>
            <person name="Buell R."/>
            <person name="Hamilton J."/>
            <person name="Hostetler J."/>
        </authorList>
    </citation>
    <scope>NUCLEOTIDE SEQUENCE [LARGE SCALE GENOMIC DNA]</scope>
    <source>
        <strain evidence="11">DAOM:BR144</strain>
    </source>
</reference>
<dbReference type="InterPro" id="IPR018497">
    <property type="entry name" value="Peptidase_M13_C"/>
</dbReference>
<dbReference type="InterPro" id="IPR008753">
    <property type="entry name" value="Peptidase_M13_N"/>
</dbReference>
<dbReference type="HOGENOM" id="CLU_006187_7_1_1"/>
<dbReference type="InParanoid" id="K3WPA4"/>
<evidence type="ECO:0000259" key="8">
    <source>
        <dbReference type="Pfam" id="PF01431"/>
    </source>
</evidence>
<organism evidence="10 11">
    <name type="scientific">Globisporangium ultimum (strain ATCC 200006 / CBS 805.95 / DAOM BR144)</name>
    <name type="common">Pythium ultimum</name>
    <dbReference type="NCBI Taxonomy" id="431595"/>
    <lineage>
        <taxon>Eukaryota</taxon>
        <taxon>Sar</taxon>
        <taxon>Stramenopiles</taxon>
        <taxon>Oomycota</taxon>
        <taxon>Peronosporomycetes</taxon>
        <taxon>Pythiales</taxon>
        <taxon>Pythiaceae</taxon>
        <taxon>Globisporangium</taxon>
    </lineage>
</organism>
<dbReference type="InterPro" id="IPR000718">
    <property type="entry name" value="Peptidase_M13"/>
</dbReference>
<evidence type="ECO:0000256" key="4">
    <source>
        <dbReference type="ARBA" id="ARBA00022723"/>
    </source>
</evidence>
<protein>
    <recommendedName>
        <fullName evidence="12">Peptidase M13 C-terminal domain-containing protein</fullName>
    </recommendedName>
</protein>
<keyword evidence="11" id="KW-1185">Reference proteome</keyword>
<sequence>MFTSYAITADEKNATTNVFYAGSSKFILPDISYYVDDMFSKYEDAYRTYIAKILKLAGVDPHYGTVQPDGEDADPEYAANTIIGIEMELARILSNLADLDDPEIVYNPMPYSDAAAKYPLTLGASVKGLGLLKHSKLSESSTVILKALEYFDKVEEFVASLELKDLKVYLTFLYTSDKAQYLSDDFVQAYFDFFDTALAGTTKQAERASVCVTRETDLFPDLIGQYYFTKMFDTKREESTKLMVKLVEEAMGEHIKKLSWLDAATKAEAEKKLAKLANLIGHSLQNKTYPFTMDRHAFFDNIHKIKQHGFDLRLQELGNPVDRTEWGMAASTVNAYYNPSANQMVFPARILQPPMFNGSSHPSQNFGAIGAIIGHELTHGFDSSGRKYDGDGNRRSWWTPETSSEFDSRAQCLIDQYSSFVVNGENGSPLGNVNGNLTITENIADNGGLSLAYDAYQKYIKSTEAVVPPGTEISDEEANQLFFISFGQVFCGKARDGAMEQRLTDEHSPGQWRINGATMNNDNFAKAFECKAGSKMNPEKKCVIW</sequence>
<dbReference type="PANTHER" id="PTHR11733">
    <property type="entry name" value="ZINC METALLOPROTEASE FAMILY M13 NEPRILYSIN-RELATED"/>
    <property type="match status" value="1"/>
</dbReference>
<dbReference type="eggNOG" id="KOG3624">
    <property type="taxonomic scope" value="Eukaryota"/>
</dbReference>
<keyword evidence="7" id="KW-0482">Metalloprotease</keyword>
<dbReference type="Proteomes" id="UP000019132">
    <property type="component" value="Unassembled WGS sequence"/>
</dbReference>
<dbReference type="SUPFAM" id="SSF55486">
    <property type="entry name" value="Metalloproteases ('zincins'), catalytic domain"/>
    <property type="match status" value="1"/>
</dbReference>
<comment type="cofactor">
    <cofactor evidence="1">
        <name>Zn(2+)</name>
        <dbReference type="ChEBI" id="CHEBI:29105"/>
    </cofactor>
</comment>
<keyword evidence="5" id="KW-0378">Hydrolase</keyword>
<evidence type="ECO:0000256" key="5">
    <source>
        <dbReference type="ARBA" id="ARBA00022801"/>
    </source>
</evidence>
<dbReference type="PROSITE" id="PS51885">
    <property type="entry name" value="NEPRILYSIN"/>
    <property type="match status" value="1"/>
</dbReference>
<dbReference type="Pfam" id="PF01431">
    <property type="entry name" value="Peptidase_M13"/>
    <property type="match status" value="1"/>
</dbReference>
<dbReference type="PRINTS" id="PR00786">
    <property type="entry name" value="NEPRILYSIN"/>
</dbReference>
<dbReference type="GO" id="GO:0016485">
    <property type="term" value="P:protein processing"/>
    <property type="evidence" value="ECO:0007669"/>
    <property type="project" value="TreeGrafter"/>
</dbReference>
<dbReference type="AlphaFoldDB" id="K3WPA4"/>
<accession>K3WPA4</accession>
<evidence type="ECO:0000256" key="2">
    <source>
        <dbReference type="ARBA" id="ARBA00007357"/>
    </source>
</evidence>
<evidence type="ECO:0000313" key="11">
    <source>
        <dbReference type="Proteomes" id="UP000019132"/>
    </source>
</evidence>
<dbReference type="Pfam" id="PF05649">
    <property type="entry name" value="Peptidase_M13_N"/>
    <property type="match status" value="1"/>
</dbReference>
<reference evidence="11" key="1">
    <citation type="journal article" date="2010" name="Genome Biol.">
        <title>Genome sequence of the necrotrophic plant pathogen Pythium ultimum reveals original pathogenicity mechanisms and effector repertoire.</title>
        <authorList>
            <person name="Levesque C.A."/>
            <person name="Brouwer H."/>
            <person name="Cano L."/>
            <person name="Hamilton J.P."/>
            <person name="Holt C."/>
            <person name="Huitema E."/>
            <person name="Raffaele S."/>
            <person name="Robideau G.P."/>
            <person name="Thines M."/>
            <person name="Win J."/>
            <person name="Zerillo M.M."/>
            <person name="Beakes G.W."/>
            <person name="Boore J.L."/>
            <person name="Busam D."/>
            <person name="Dumas B."/>
            <person name="Ferriera S."/>
            <person name="Fuerstenberg S.I."/>
            <person name="Gachon C.M."/>
            <person name="Gaulin E."/>
            <person name="Govers F."/>
            <person name="Grenville-Briggs L."/>
            <person name="Horner N."/>
            <person name="Hostetler J."/>
            <person name="Jiang R.H."/>
            <person name="Johnson J."/>
            <person name="Krajaejun T."/>
            <person name="Lin H."/>
            <person name="Meijer H.J."/>
            <person name="Moore B."/>
            <person name="Morris P."/>
            <person name="Phuntmart V."/>
            <person name="Puiu D."/>
            <person name="Shetty J."/>
            <person name="Stajich J.E."/>
            <person name="Tripathy S."/>
            <person name="Wawra S."/>
            <person name="van West P."/>
            <person name="Whitty B.R."/>
            <person name="Coutinho P.M."/>
            <person name="Henrissat B."/>
            <person name="Martin F."/>
            <person name="Thomas P.D."/>
            <person name="Tyler B.M."/>
            <person name="De Vries R.P."/>
            <person name="Kamoun S."/>
            <person name="Yandell M."/>
            <person name="Tisserat N."/>
            <person name="Buell C.R."/>
        </authorList>
    </citation>
    <scope>NUCLEOTIDE SEQUENCE</scope>
    <source>
        <strain evidence="11">DAOM:BR144</strain>
    </source>
</reference>
<feature type="domain" description="Peptidase M13 C-terminal" evidence="8">
    <location>
        <begin position="334"/>
        <end position="543"/>
    </location>
</feature>
<proteinExistence type="inferred from homology"/>
<dbReference type="VEuPathDB" id="FungiDB:PYU1_G006782"/>
<dbReference type="PANTHER" id="PTHR11733:SF167">
    <property type="entry name" value="FI17812P1-RELATED"/>
    <property type="match status" value="1"/>
</dbReference>
<evidence type="ECO:0000256" key="1">
    <source>
        <dbReference type="ARBA" id="ARBA00001947"/>
    </source>
</evidence>
<dbReference type="STRING" id="431595.K3WPA4"/>
<dbReference type="Gene3D" id="3.40.390.10">
    <property type="entry name" value="Collagenase (Catalytic Domain)"/>
    <property type="match status" value="1"/>
</dbReference>
<evidence type="ECO:0000256" key="6">
    <source>
        <dbReference type="ARBA" id="ARBA00022833"/>
    </source>
</evidence>
<name>K3WPA4_GLOUD</name>
<comment type="similarity">
    <text evidence="2">Belongs to the peptidase M13 family.</text>
</comment>
<dbReference type="GO" id="GO:0046872">
    <property type="term" value="F:metal ion binding"/>
    <property type="evidence" value="ECO:0007669"/>
    <property type="project" value="UniProtKB-KW"/>
</dbReference>
<dbReference type="GO" id="GO:0004222">
    <property type="term" value="F:metalloendopeptidase activity"/>
    <property type="evidence" value="ECO:0007669"/>
    <property type="project" value="InterPro"/>
</dbReference>
<feature type="domain" description="Peptidase M13 N-terminal" evidence="9">
    <location>
        <begin position="4"/>
        <end position="282"/>
    </location>
</feature>
<evidence type="ECO:0000256" key="3">
    <source>
        <dbReference type="ARBA" id="ARBA00022670"/>
    </source>
</evidence>
<dbReference type="Gene3D" id="1.10.1380.10">
    <property type="entry name" value="Neutral endopeptidase , domain2"/>
    <property type="match status" value="1"/>
</dbReference>
<keyword evidence="3" id="KW-0645">Protease</keyword>
<dbReference type="OMA" id="TTRNRMM"/>
<dbReference type="InterPro" id="IPR024079">
    <property type="entry name" value="MetalloPept_cat_dom_sf"/>
</dbReference>
<evidence type="ECO:0000313" key="10">
    <source>
        <dbReference type="EnsemblProtists" id="PYU1_T006796"/>
    </source>
</evidence>
<evidence type="ECO:0000256" key="7">
    <source>
        <dbReference type="ARBA" id="ARBA00023049"/>
    </source>
</evidence>
<evidence type="ECO:0008006" key="12">
    <source>
        <dbReference type="Google" id="ProtNLM"/>
    </source>
</evidence>